<protein>
    <submittedName>
        <fullName evidence="1">Uncharacterized protein</fullName>
    </submittedName>
</protein>
<reference evidence="1" key="1">
    <citation type="submission" date="2014-11" db="EMBL/GenBank/DDBJ databases">
        <authorList>
            <person name="Amaro Gonzalez C."/>
        </authorList>
    </citation>
    <scope>NUCLEOTIDE SEQUENCE</scope>
</reference>
<accession>A0A0E9WE66</accession>
<dbReference type="AlphaFoldDB" id="A0A0E9WE66"/>
<reference evidence="1" key="2">
    <citation type="journal article" date="2015" name="Fish Shellfish Immunol.">
        <title>Early steps in the European eel (Anguilla anguilla)-Vibrio vulnificus interaction in the gills: Role of the RtxA13 toxin.</title>
        <authorList>
            <person name="Callol A."/>
            <person name="Pajuelo D."/>
            <person name="Ebbesson L."/>
            <person name="Teles M."/>
            <person name="MacKenzie S."/>
            <person name="Amaro C."/>
        </authorList>
    </citation>
    <scope>NUCLEOTIDE SEQUENCE</scope>
</reference>
<organism evidence="1">
    <name type="scientific">Anguilla anguilla</name>
    <name type="common">European freshwater eel</name>
    <name type="synonym">Muraena anguilla</name>
    <dbReference type="NCBI Taxonomy" id="7936"/>
    <lineage>
        <taxon>Eukaryota</taxon>
        <taxon>Metazoa</taxon>
        <taxon>Chordata</taxon>
        <taxon>Craniata</taxon>
        <taxon>Vertebrata</taxon>
        <taxon>Euteleostomi</taxon>
        <taxon>Actinopterygii</taxon>
        <taxon>Neopterygii</taxon>
        <taxon>Teleostei</taxon>
        <taxon>Anguilliformes</taxon>
        <taxon>Anguillidae</taxon>
        <taxon>Anguilla</taxon>
    </lineage>
</organism>
<evidence type="ECO:0000313" key="1">
    <source>
        <dbReference type="EMBL" id="JAH87840.1"/>
    </source>
</evidence>
<proteinExistence type="predicted"/>
<name>A0A0E9WE66_ANGAN</name>
<dbReference type="EMBL" id="GBXM01020737">
    <property type="protein sequence ID" value="JAH87840.1"/>
    <property type="molecule type" value="Transcribed_RNA"/>
</dbReference>
<sequence>MSSPTHAGQIKQFCNLLAILNRHNQCSNAS</sequence>